<evidence type="ECO:0000256" key="1">
    <source>
        <dbReference type="SAM" id="MobiDB-lite"/>
    </source>
</evidence>
<sequence length="90" mass="9570">MASSTTPWASSTAPATVMAVLYDHHSNNTHLMAEHRVLPDGRRQKEKNKKIQRDGGGGTVVLNVRRRFSASPPAGKGNSKAAMAVPAPPP</sequence>
<dbReference type="AlphaFoldDB" id="A0AAU9M8Q9"/>
<organism evidence="2 3">
    <name type="scientific">Lactuca virosa</name>
    <dbReference type="NCBI Taxonomy" id="75947"/>
    <lineage>
        <taxon>Eukaryota</taxon>
        <taxon>Viridiplantae</taxon>
        <taxon>Streptophyta</taxon>
        <taxon>Embryophyta</taxon>
        <taxon>Tracheophyta</taxon>
        <taxon>Spermatophyta</taxon>
        <taxon>Magnoliopsida</taxon>
        <taxon>eudicotyledons</taxon>
        <taxon>Gunneridae</taxon>
        <taxon>Pentapetalae</taxon>
        <taxon>asterids</taxon>
        <taxon>campanulids</taxon>
        <taxon>Asterales</taxon>
        <taxon>Asteraceae</taxon>
        <taxon>Cichorioideae</taxon>
        <taxon>Cichorieae</taxon>
        <taxon>Lactucinae</taxon>
        <taxon>Lactuca</taxon>
    </lineage>
</organism>
<comment type="caution">
    <text evidence="2">The sequence shown here is derived from an EMBL/GenBank/DDBJ whole genome shotgun (WGS) entry which is preliminary data.</text>
</comment>
<proteinExistence type="predicted"/>
<dbReference type="EMBL" id="CAKMRJ010001112">
    <property type="protein sequence ID" value="CAH1422564.1"/>
    <property type="molecule type" value="Genomic_DNA"/>
</dbReference>
<gene>
    <name evidence="2" type="ORF">LVIROSA_LOCUS9888</name>
</gene>
<evidence type="ECO:0000313" key="2">
    <source>
        <dbReference type="EMBL" id="CAH1422564.1"/>
    </source>
</evidence>
<feature type="region of interest" description="Disordered" evidence="1">
    <location>
        <begin position="69"/>
        <end position="90"/>
    </location>
</feature>
<protein>
    <submittedName>
        <fullName evidence="2">Uncharacterized protein</fullName>
    </submittedName>
</protein>
<reference evidence="2 3" key="1">
    <citation type="submission" date="2022-01" db="EMBL/GenBank/DDBJ databases">
        <authorList>
            <person name="Xiong W."/>
            <person name="Schranz E."/>
        </authorList>
    </citation>
    <scope>NUCLEOTIDE SEQUENCE [LARGE SCALE GENOMIC DNA]</scope>
</reference>
<keyword evidence="3" id="KW-1185">Reference proteome</keyword>
<name>A0AAU9M8Q9_9ASTR</name>
<dbReference type="Proteomes" id="UP001157418">
    <property type="component" value="Unassembled WGS sequence"/>
</dbReference>
<accession>A0AAU9M8Q9</accession>
<evidence type="ECO:0000313" key="3">
    <source>
        <dbReference type="Proteomes" id="UP001157418"/>
    </source>
</evidence>